<gene>
    <name evidence="1" type="ORF">WS64_17775</name>
</gene>
<comment type="caution">
    <text evidence="1">The sequence shown here is derived from an EMBL/GenBank/DDBJ whole genome shotgun (WGS) entry which is preliminary data.</text>
</comment>
<dbReference type="AlphaFoldDB" id="A0AAW3PVC4"/>
<reference evidence="1 2" key="1">
    <citation type="submission" date="2015-11" db="EMBL/GenBank/DDBJ databases">
        <authorList>
            <person name="Sahl J."/>
            <person name="Wagner D."/>
            <person name="Keim P."/>
        </authorList>
    </citation>
    <scope>NUCLEOTIDE SEQUENCE [LARGE SCALE GENOMIC DNA]</scope>
    <source>
        <strain evidence="1 2">AZ-4-2-10-S1-D7</strain>
    </source>
</reference>
<proteinExistence type="predicted"/>
<dbReference type="EMBL" id="LNJP01000002">
    <property type="protein sequence ID" value="KWZ32888.1"/>
    <property type="molecule type" value="Genomic_DNA"/>
</dbReference>
<evidence type="ECO:0000313" key="2">
    <source>
        <dbReference type="Proteomes" id="UP000070434"/>
    </source>
</evidence>
<dbReference type="RefSeq" id="WP_060967162.1">
    <property type="nucleotide sequence ID" value="NZ_CM003769.1"/>
</dbReference>
<protein>
    <submittedName>
        <fullName evidence="1">Uncharacterized protein</fullName>
    </submittedName>
</protein>
<evidence type="ECO:0000313" key="1">
    <source>
        <dbReference type="EMBL" id="KWZ32888.1"/>
    </source>
</evidence>
<sequence length="113" mass="12853">MRGRTQYVDLLYFLVVMQLVTRRQTRAWLSPFQLAESLQAWLVIHRAKCEWRDRVWIGHASLQIAKSAGRADSAALAQRLAHAEPAPTPASPDASTDRAGLRMACIRYLREHV</sequence>
<name>A0AAW3PVC4_9BURK</name>
<organism evidence="1 2">
    <name type="scientific">Burkholderia anthina</name>
    <dbReference type="NCBI Taxonomy" id="179879"/>
    <lineage>
        <taxon>Bacteria</taxon>
        <taxon>Pseudomonadati</taxon>
        <taxon>Pseudomonadota</taxon>
        <taxon>Betaproteobacteria</taxon>
        <taxon>Burkholderiales</taxon>
        <taxon>Burkholderiaceae</taxon>
        <taxon>Burkholderia</taxon>
        <taxon>Burkholderia cepacia complex</taxon>
    </lineage>
</organism>
<dbReference type="Proteomes" id="UP000070434">
    <property type="component" value="Chromosome 3"/>
</dbReference>
<accession>A0AAW3PVC4</accession>